<feature type="compositionally biased region" description="Gly residues" evidence="1">
    <location>
        <begin position="262"/>
        <end position="278"/>
    </location>
</feature>
<keyword evidence="2" id="KW-0732">Signal</keyword>
<evidence type="ECO:0000256" key="1">
    <source>
        <dbReference type="SAM" id="MobiDB-lite"/>
    </source>
</evidence>
<protein>
    <submittedName>
        <fullName evidence="4">SH3 domain-containing protein</fullName>
    </submittedName>
</protein>
<reference evidence="4" key="1">
    <citation type="journal article" date="2024" name="Antonie Van Leeuwenhoek">
        <title>Bradyrhizobium ontarionense sp. nov., a novel bacterial symbiont isolated from Aeschynomene indica (Indian jointvetch), harbours photosynthesis, nitrogen fixation and nitrous oxide (N2O) reductase genes.</title>
        <authorList>
            <person name="Bromfield E.S.P."/>
            <person name="Cloutier S."/>
        </authorList>
    </citation>
    <scope>NUCLEOTIDE SEQUENCE</scope>
    <source>
        <strain evidence="4">A19</strain>
    </source>
</reference>
<dbReference type="Gene3D" id="2.30.30.40">
    <property type="entry name" value="SH3 Domains"/>
    <property type="match status" value="1"/>
</dbReference>
<name>A0ABY3REK2_9BRAD</name>
<evidence type="ECO:0000313" key="5">
    <source>
        <dbReference type="Proteomes" id="UP001431010"/>
    </source>
</evidence>
<sequence length="278" mass="28791">MVKFKTCLFAALLMAMPVSLAAAAPGLVRTAATMRAGPGSGFPVVERIPAGARVTIHGCIEGGAWCDVSFDRERGWVAARALAYLDGQRYVYLPEYVEYVPVAPFVLTTYWSSFYIGRPWYYRHAFWNHYWRRHPPAMAQNPPQPGMTPRGPGPGGVAQPAGASGAVAGAGSQPPPPRMATGSPAPVTGAAGPRVSAGAASQTTTPVHVMQPPIGRSSGPPQSARAQMGGMRTMIGNAPQVGAAPRVVGSPAMGPSHISAGGPRGGGRSGSAGGFRRH</sequence>
<dbReference type="RefSeq" id="WP_231323432.1">
    <property type="nucleotide sequence ID" value="NZ_CP088156.1"/>
</dbReference>
<feature type="region of interest" description="Disordered" evidence="1">
    <location>
        <begin position="247"/>
        <end position="278"/>
    </location>
</feature>
<dbReference type="Proteomes" id="UP001431010">
    <property type="component" value="Chromosome"/>
</dbReference>
<feature type="signal peptide" evidence="2">
    <location>
        <begin position="1"/>
        <end position="23"/>
    </location>
</feature>
<dbReference type="EMBL" id="CP088156">
    <property type="protein sequence ID" value="UFZ05385.1"/>
    <property type="molecule type" value="Genomic_DNA"/>
</dbReference>
<dbReference type="InterPro" id="IPR003646">
    <property type="entry name" value="SH3-like_bac-type"/>
</dbReference>
<feature type="region of interest" description="Disordered" evidence="1">
    <location>
        <begin position="140"/>
        <end position="197"/>
    </location>
</feature>
<feature type="chain" id="PRO_5046053507" evidence="2">
    <location>
        <begin position="24"/>
        <end position="278"/>
    </location>
</feature>
<organism evidence="4 5">
    <name type="scientific">Bradyrhizobium ontarionense</name>
    <dbReference type="NCBI Taxonomy" id="2898149"/>
    <lineage>
        <taxon>Bacteria</taxon>
        <taxon>Pseudomonadati</taxon>
        <taxon>Pseudomonadota</taxon>
        <taxon>Alphaproteobacteria</taxon>
        <taxon>Hyphomicrobiales</taxon>
        <taxon>Nitrobacteraceae</taxon>
        <taxon>Bradyrhizobium</taxon>
    </lineage>
</organism>
<dbReference type="Pfam" id="PF08239">
    <property type="entry name" value="SH3_3"/>
    <property type="match status" value="1"/>
</dbReference>
<proteinExistence type="predicted"/>
<evidence type="ECO:0000256" key="2">
    <source>
        <dbReference type="SAM" id="SignalP"/>
    </source>
</evidence>
<gene>
    <name evidence="4" type="ORF">LQG66_03425</name>
</gene>
<keyword evidence="5" id="KW-1185">Reference proteome</keyword>
<evidence type="ECO:0000313" key="4">
    <source>
        <dbReference type="EMBL" id="UFZ05385.1"/>
    </source>
</evidence>
<accession>A0ABY3REK2</accession>
<feature type="domain" description="SH3b" evidence="3">
    <location>
        <begin position="31"/>
        <end position="82"/>
    </location>
</feature>
<feature type="compositionally biased region" description="Low complexity" evidence="1">
    <location>
        <begin position="157"/>
        <end position="172"/>
    </location>
</feature>
<evidence type="ECO:0000259" key="3">
    <source>
        <dbReference type="Pfam" id="PF08239"/>
    </source>
</evidence>